<name>A0A9P7D0W4_9AGAM</name>
<gene>
    <name evidence="1" type="ORF">EV702DRAFT_1047272</name>
</gene>
<evidence type="ECO:0000313" key="1">
    <source>
        <dbReference type="EMBL" id="KAG1774947.1"/>
    </source>
</evidence>
<dbReference type="EMBL" id="JABBWD010000037">
    <property type="protein sequence ID" value="KAG1774947.1"/>
    <property type="molecule type" value="Genomic_DNA"/>
</dbReference>
<dbReference type="OrthoDB" id="2670291at2759"/>
<sequence length="200" mass="22760">MTRGVNTINKENALFPNGTPAIKHICHTSKITDSHSLCTSAHINLIQSNRRQRTHPGRNYTYSQVEGTIKEFIRNLDDLNKIQFILNLPYTGMSIPEHLQLLDHGIVHGWNQTTAKYSIVNPVHPNNLLMNGWALSHHPAILTNFHHDSDRGVTFVQLVLGKKIWIPAFSQNPNVLWTKFLEHSLELMNTPINPNKIKAN</sequence>
<proteinExistence type="predicted"/>
<reference evidence="1" key="1">
    <citation type="journal article" date="2020" name="New Phytol.">
        <title>Comparative genomics reveals dynamic genome evolution in host specialist ectomycorrhizal fungi.</title>
        <authorList>
            <person name="Lofgren L.A."/>
            <person name="Nguyen N.H."/>
            <person name="Vilgalys R."/>
            <person name="Ruytinx J."/>
            <person name="Liao H.L."/>
            <person name="Branco S."/>
            <person name="Kuo A."/>
            <person name="LaButti K."/>
            <person name="Lipzen A."/>
            <person name="Andreopoulos W."/>
            <person name="Pangilinan J."/>
            <person name="Riley R."/>
            <person name="Hundley H."/>
            <person name="Na H."/>
            <person name="Barry K."/>
            <person name="Grigoriev I.V."/>
            <person name="Stajich J.E."/>
            <person name="Kennedy P.G."/>
        </authorList>
    </citation>
    <scope>NUCLEOTIDE SEQUENCE</scope>
    <source>
        <strain evidence="1">DOB743</strain>
    </source>
</reference>
<evidence type="ECO:0000313" key="2">
    <source>
        <dbReference type="Proteomes" id="UP000714275"/>
    </source>
</evidence>
<accession>A0A9P7D0W4</accession>
<dbReference type="Proteomes" id="UP000714275">
    <property type="component" value="Unassembled WGS sequence"/>
</dbReference>
<keyword evidence="2" id="KW-1185">Reference proteome</keyword>
<comment type="caution">
    <text evidence="1">The sequence shown here is derived from an EMBL/GenBank/DDBJ whole genome shotgun (WGS) entry which is preliminary data.</text>
</comment>
<dbReference type="AlphaFoldDB" id="A0A9P7D0W4"/>
<protein>
    <submittedName>
        <fullName evidence="1">Uncharacterized protein</fullName>
    </submittedName>
</protein>
<organism evidence="1 2">
    <name type="scientific">Suillus placidus</name>
    <dbReference type="NCBI Taxonomy" id="48579"/>
    <lineage>
        <taxon>Eukaryota</taxon>
        <taxon>Fungi</taxon>
        <taxon>Dikarya</taxon>
        <taxon>Basidiomycota</taxon>
        <taxon>Agaricomycotina</taxon>
        <taxon>Agaricomycetes</taxon>
        <taxon>Agaricomycetidae</taxon>
        <taxon>Boletales</taxon>
        <taxon>Suillineae</taxon>
        <taxon>Suillaceae</taxon>
        <taxon>Suillus</taxon>
    </lineage>
</organism>